<keyword evidence="1" id="KW-1133">Transmembrane helix</keyword>
<dbReference type="AlphaFoldDB" id="A0A2T5IQC8"/>
<keyword evidence="1" id="KW-0472">Membrane</keyword>
<feature type="transmembrane region" description="Helical" evidence="1">
    <location>
        <begin position="12"/>
        <end position="37"/>
    </location>
</feature>
<dbReference type="InterPro" id="IPR055729">
    <property type="entry name" value="DUF7305"/>
</dbReference>
<dbReference type="Pfam" id="PF14341">
    <property type="entry name" value="PilX_N"/>
    <property type="match status" value="1"/>
</dbReference>
<comment type="caution">
    <text evidence="4">The sequence shown here is derived from an EMBL/GenBank/DDBJ whole genome shotgun (WGS) entry which is preliminary data.</text>
</comment>
<dbReference type="Pfam" id="PF23981">
    <property type="entry name" value="DUF7305"/>
    <property type="match status" value="1"/>
</dbReference>
<feature type="domain" description="Type 4 fimbrial biogenesis protein PilX N-terminal" evidence="2">
    <location>
        <begin position="11"/>
        <end position="59"/>
    </location>
</feature>
<keyword evidence="5" id="KW-1185">Reference proteome</keyword>
<evidence type="ECO:0000259" key="2">
    <source>
        <dbReference type="Pfam" id="PF14341"/>
    </source>
</evidence>
<proteinExistence type="predicted"/>
<evidence type="ECO:0000256" key="1">
    <source>
        <dbReference type="SAM" id="Phobius"/>
    </source>
</evidence>
<dbReference type="OrthoDB" id="2163447at2"/>
<evidence type="ECO:0000313" key="5">
    <source>
        <dbReference type="Proteomes" id="UP000244161"/>
    </source>
</evidence>
<name>A0A2T5IQC8_9LACT</name>
<sequence>MGIKHFREDERGSGLVLTLMVLLVLSILSVSIGMLTIGSHRLSVATRDDTSAYYVAEAGAVAAYENIQKEVLSAYVNNATEGSFYNNVSTIVTSQNGQSSVDFGAQFGSKPSATIRTEKTSGTDPQVFTIYSTGKVDGKERTVTKQITVEWFEKNTGGGGLPTLAAKGALLTKEDIKISDGVTINGNIYTDDNVNIPNGNINGNIYANGGVTITDGMLKGDIYTNSTKKNAFTIGGWINLRSSTLFHSNQITAEEVLKYPKNYTNFPRLEAKDNVWDSSSYLSNFKAYQSLLDQVKVPTETNTDFKKLPDKTIQKDQWNQYKVQDNGNLFLNSWMLDTYNLEIQDNIFFNKLVVGSGKTLTIDPMGGNHTILVDDLSVMSGTLNIVGEGTVTMVVTGKMAFNHTTYINNPGSSNQLVFIYTGPTPNFNYITKMNAHVIVLGNKGPVNISDSTINGVFLTDNNNVNNTSNNSVGPSNMMLIAPNAAVSLSGSYSINGTVIAKTFKMDGGASLKYADVATTGFPFGSTEVVADPDPEDIISSGTVIEN</sequence>
<dbReference type="InterPro" id="IPR025746">
    <property type="entry name" value="PilX_N_dom"/>
</dbReference>
<organism evidence="4 5">
    <name type="scientific">Trichococcus patagoniensis</name>
    <dbReference type="NCBI Taxonomy" id="382641"/>
    <lineage>
        <taxon>Bacteria</taxon>
        <taxon>Bacillati</taxon>
        <taxon>Bacillota</taxon>
        <taxon>Bacilli</taxon>
        <taxon>Lactobacillales</taxon>
        <taxon>Carnobacteriaceae</taxon>
        <taxon>Trichococcus</taxon>
    </lineage>
</organism>
<protein>
    <submittedName>
        <fullName evidence="4">PilX-like prepilin protein</fullName>
    </submittedName>
</protein>
<feature type="domain" description="DUF7305" evidence="3">
    <location>
        <begin position="354"/>
        <end position="462"/>
    </location>
</feature>
<dbReference type="EMBL" id="QAOM01000002">
    <property type="protein sequence ID" value="PTQ86000.1"/>
    <property type="molecule type" value="Genomic_DNA"/>
</dbReference>
<evidence type="ECO:0000259" key="3">
    <source>
        <dbReference type="Pfam" id="PF23981"/>
    </source>
</evidence>
<accession>A0A2T5IQC8</accession>
<dbReference type="Proteomes" id="UP000244161">
    <property type="component" value="Unassembled WGS sequence"/>
</dbReference>
<reference evidence="4 5" key="1">
    <citation type="submission" date="2018-04" db="EMBL/GenBank/DDBJ databases">
        <title>Genomic Encyclopedia of Archaeal and Bacterial Type Strains, Phase II (KMG-II): from individual species to whole genera.</title>
        <authorList>
            <person name="Goeker M."/>
        </authorList>
    </citation>
    <scope>NUCLEOTIDE SEQUENCE [LARGE SCALE GENOMIC DNA]</scope>
    <source>
        <strain evidence="4 5">DSM 18806</strain>
    </source>
</reference>
<keyword evidence="1" id="KW-0812">Transmembrane</keyword>
<gene>
    <name evidence="4" type="ORF">C8U37_102103</name>
</gene>
<evidence type="ECO:0000313" key="4">
    <source>
        <dbReference type="EMBL" id="PTQ86000.1"/>
    </source>
</evidence>
<dbReference type="RefSeq" id="WP_108031592.1">
    <property type="nucleotide sequence ID" value="NZ_QAOM01000002.1"/>
</dbReference>